<organism evidence="1 2">
    <name type="scientific">Nonomuraea rubra</name>
    <dbReference type="NCBI Taxonomy" id="46180"/>
    <lineage>
        <taxon>Bacteria</taxon>
        <taxon>Bacillati</taxon>
        <taxon>Actinomycetota</taxon>
        <taxon>Actinomycetes</taxon>
        <taxon>Streptosporangiales</taxon>
        <taxon>Streptosporangiaceae</taxon>
        <taxon>Nonomuraea</taxon>
    </lineage>
</organism>
<proteinExistence type="predicted"/>
<reference evidence="1 2" key="1">
    <citation type="submission" date="2020-08" db="EMBL/GenBank/DDBJ databases">
        <title>Sequencing the genomes of 1000 actinobacteria strains.</title>
        <authorList>
            <person name="Klenk H.-P."/>
        </authorList>
    </citation>
    <scope>NUCLEOTIDE SEQUENCE [LARGE SCALE GENOMIC DNA]</scope>
    <source>
        <strain evidence="1 2">DSM 43768</strain>
    </source>
</reference>
<name>A0A7X0P7I4_9ACTN</name>
<comment type="caution">
    <text evidence="1">The sequence shown here is derived from an EMBL/GenBank/DDBJ whole genome shotgun (WGS) entry which is preliminary data.</text>
</comment>
<dbReference type="EMBL" id="JACHMI010000001">
    <property type="protein sequence ID" value="MBB6556690.1"/>
    <property type="molecule type" value="Genomic_DNA"/>
</dbReference>
<evidence type="ECO:0000313" key="1">
    <source>
        <dbReference type="EMBL" id="MBB6556690.1"/>
    </source>
</evidence>
<keyword evidence="2" id="KW-1185">Reference proteome</keyword>
<evidence type="ECO:0000313" key="2">
    <source>
        <dbReference type="Proteomes" id="UP000565579"/>
    </source>
</evidence>
<gene>
    <name evidence="1" type="ORF">HD593_011485</name>
</gene>
<dbReference type="AlphaFoldDB" id="A0A7X0P7I4"/>
<dbReference type="Proteomes" id="UP000565579">
    <property type="component" value="Unassembled WGS sequence"/>
</dbReference>
<protein>
    <submittedName>
        <fullName evidence="1">Uncharacterized protein</fullName>
    </submittedName>
</protein>
<accession>A0A7X0P7I4</accession>
<sequence length="94" mass="10213">MGVALGGRDAGVAEDLLHDPDVDTLLYQQGRRCAPRVVNPGIKYASLLEDGRPLLPVLRALDRAAEFRREDEIMIGPLVPGIQPLCGLELLVRA</sequence>